<proteinExistence type="predicted"/>
<comment type="caution">
    <text evidence="2">The sequence shown here is derived from an EMBL/GenBank/DDBJ whole genome shotgun (WGS) entry which is preliminary data.</text>
</comment>
<evidence type="ECO:0000313" key="3">
    <source>
        <dbReference type="Proteomes" id="UP001050691"/>
    </source>
</evidence>
<sequence>MLGVRAVEGIPVGPTGAVVNATVHYVLCMECNQRDEKRKPWLYKRRPKPQKVYEDSPNTDYDTALLWGEVAMTRDSVRDSDSEEENGVPQEVASLEETQNGELTEESQDLEEDDKPEDATTEYTESDGYVEGDQPSNEDEDEEKNIHHHWSHDLVLCTNPQAPLPVVTLDDKVEQVGKSVASLESRLVRMEELLQRLVTQLHPKP</sequence>
<dbReference type="EMBL" id="BPWL01000001">
    <property type="protein sequence ID" value="GJJ06181.1"/>
    <property type="molecule type" value="Genomic_DNA"/>
</dbReference>
<feature type="region of interest" description="Disordered" evidence="1">
    <location>
        <begin position="75"/>
        <end position="147"/>
    </location>
</feature>
<reference evidence="2" key="1">
    <citation type="submission" date="2021-10" db="EMBL/GenBank/DDBJ databases">
        <title>De novo Genome Assembly of Clathrus columnatus (Basidiomycota, Fungi) Using Illumina and Nanopore Sequence Data.</title>
        <authorList>
            <person name="Ogiso-Tanaka E."/>
            <person name="Itagaki H."/>
            <person name="Hosoya T."/>
            <person name="Hosaka K."/>
        </authorList>
    </citation>
    <scope>NUCLEOTIDE SEQUENCE</scope>
    <source>
        <strain evidence="2">MO-923</strain>
    </source>
</reference>
<gene>
    <name evidence="2" type="ORF">Clacol_000370</name>
</gene>
<evidence type="ECO:0000256" key="1">
    <source>
        <dbReference type="SAM" id="MobiDB-lite"/>
    </source>
</evidence>
<dbReference type="AlphaFoldDB" id="A0AAV4ZWF7"/>
<name>A0AAV4ZWF7_9AGAM</name>
<evidence type="ECO:0000313" key="2">
    <source>
        <dbReference type="EMBL" id="GJJ06181.1"/>
    </source>
</evidence>
<organism evidence="2 3">
    <name type="scientific">Clathrus columnatus</name>
    <dbReference type="NCBI Taxonomy" id="1419009"/>
    <lineage>
        <taxon>Eukaryota</taxon>
        <taxon>Fungi</taxon>
        <taxon>Dikarya</taxon>
        <taxon>Basidiomycota</taxon>
        <taxon>Agaricomycotina</taxon>
        <taxon>Agaricomycetes</taxon>
        <taxon>Phallomycetidae</taxon>
        <taxon>Phallales</taxon>
        <taxon>Clathraceae</taxon>
        <taxon>Clathrus</taxon>
    </lineage>
</organism>
<feature type="compositionally biased region" description="Acidic residues" evidence="1">
    <location>
        <begin position="103"/>
        <end position="143"/>
    </location>
</feature>
<keyword evidence="3" id="KW-1185">Reference proteome</keyword>
<protein>
    <submittedName>
        <fullName evidence="2">Uncharacterized protein</fullName>
    </submittedName>
</protein>
<accession>A0AAV4ZWF7</accession>
<dbReference type="Proteomes" id="UP001050691">
    <property type="component" value="Unassembled WGS sequence"/>
</dbReference>
<feature type="region of interest" description="Disordered" evidence="1">
    <location>
        <begin position="41"/>
        <end position="60"/>
    </location>
</feature>